<evidence type="ECO:0000313" key="4">
    <source>
        <dbReference type="Proteomes" id="UP000012045"/>
    </source>
</evidence>
<reference evidence="4" key="1">
    <citation type="journal article" date="2013" name="Genome Announc.">
        <title>Draft genome sequence of Botrytis cinerea BcDW1, inoculum for noble rot of grape berries.</title>
        <authorList>
            <person name="Blanco-Ulate B."/>
            <person name="Allen G."/>
            <person name="Powell A.L."/>
            <person name="Cantu D."/>
        </authorList>
    </citation>
    <scope>NUCLEOTIDE SEQUENCE [LARGE SCALE GENOMIC DNA]</scope>
    <source>
        <strain evidence="4">BcDW1</strain>
    </source>
</reference>
<feature type="coiled-coil region" evidence="1">
    <location>
        <begin position="34"/>
        <end position="68"/>
    </location>
</feature>
<sequence length="502" mass="58137">MNGFSDVMKNNVDDSHRSISGHSEDDFQNPLDAVQQKFKQNDLKTEELRKLREDYAKFQNHIEGLTSNVQSLVPITSEDYNTSITEALDKFQKTYESGINTLKTEFVKVFNDHTDDMAKRLDTSIADYKNDASKKREESFERFEETLRSIAVSISQSDIEGNIREHADRVIEVVQRLLTSEQLIYHISEALKEKCEEVAVEYHNFTNATIYYHASDMMEKIQHLLDDMYPKFRDANVLVARQSRKEVIEVIERIVSKEFGSVKIALSNKVDEFLNQSREPTTPSIKTPMFRLIPRWNFDEIQFKCSELELGERSHPSNPSTPVPIQKTKLPDGWSPDITSDDEHFENSIHSSTPITFTHQLPPAAPQLSPGPPQSSPVLLDRPSKRIRSEEPSFRLMDIGYAFSKGKSKRKRPETLNVNLPERIIQLILQRDKEFPKNRVNFIKLSKEVNLCWVTYVRDLEVIEWNREGEYASCLQARNRGEEITCFDYESSKTIRVYKEGN</sequence>
<feature type="compositionally biased region" description="Basic and acidic residues" evidence="2">
    <location>
        <begin position="11"/>
        <end position="25"/>
    </location>
</feature>
<gene>
    <name evidence="3" type="ORF">BcDW1_7865</name>
</gene>
<feature type="region of interest" description="Disordered" evidence="2">
    <location>
        <begin position="1"/>
        <end position="28"/>
    </location>
</feature>
<dbReference type="Proteomes" id="UP000012045">
    <property type="component" value="Unassembled WGS sequence"/>
</dbReference>
<dbReference type="AlphaFoldDB" id="M7TJ30"/>
<evidence type="ECO:0000256" key="1">
    <source>
        <dbReference type="SAM" id="Coils"/>
    </source>
</evidence>
<dbReference type="EMBL" id="KB708002">
    <property type="protein sequence ID" value="EMR83511.1"/>
    <property type="molecule type" value="Genomic_DNA"/>
</dbReference>
<dbReference type="HOGENOM" id="CLU_542892_0_0_1"/>
<feature type="compositionally biased region" description="Pro residues" evidence="2">
    <location>
        <begin position="363"/>
        <end position="375"/>
    </location>
</feature>
<organism evidence="3 4">
    <name type="scientific">Botryotinia fuckeliana (strain BcDW1)</name>
    <name type="common">Noble rot fungus</name>
    <name type="synonym">Botrytis cinerea</name>
    <dbReference type="NCBI Taxonomy" id="1290391"/>
    <lineage>
        <taxon>Eukaryota</taxon>
        <taxon>Fungi</taxon>
        <taxon>Dikarya</taxon>
        <taxon>Ascomycota</taxon>
        <taxon>Pezizomycotina</taxon>
        <taxon>Leotiomycetes</taxon>
        <taxon>Helotiales</taxon>
        <taxon>Sclerotiniaceae</taxon>
        <taxon>Botrytis</taxon>
    </lineage>
</organism>
<proteinExistence type="predicted"/>
<name>M7TJ30_BOTF1</name>
<protein>
    <submittedName>
        <fullName evidence="3">Uncharacterized protein</fullName>
    </submittedName>
</protein>
<accession>M7TJ30</accession>
<feature type="compositionally biased region" description="Polar residues" evidence="2">
    <location>
        <begin position="348"/>
        <end position="359"/>
    </location>
</feature>
<keyword evidence="1" id="KW-0175">Coiled coil</keyword>
<evidence type="ECO:0000313" key="3">
    <source>
        <dbReference type="EMBL" id="EMR83511.1"/>
    </source>
</evidence>
<evidence type="ECO:0000256" key="2">
    <source>
        <dbReference type="SAM" id="MobiDB-lite"/>
    </source>
</evidence>
<dbReference type="OrthoDB" id="5371837at2759"/>
<feature type="region of interest" description="Disordered" evidence="2">
    <location>
        <begin position="311"/>
        <end position="380"/>
    </location>
</feature>